<proteinExistence type="predicted"/>
<dbReference type="SUPFAM" id="SSF52172">
    <property type="entry name" value="CheY-like"/>
    <property type="match status" value="1"/>
</dbReference>
<evidence type="ECO:0000313" key="3">
    <source>
        <dbReference type="EMBL" id="AXV06525.1"/>
    </source>
</evidence>
<dbReference type="Gene3D" id="3.40.50.2300">
    <property type="match status" value="1"/>
</dbReference>
<evidence type="ECO:0000259" key="2">
    <source>
        <dbReference type="PROSITE" id="PS50110"/>
    </source>
</evidence>
<gene>
    <name evidence="3" type="ORF">DVS28_a1834</name>
</gene>
<evidence type="ECO:0000256" key="1">
    <source>
        <dbReference type="PROSITE-ProRule" id="PRU00169"/>
    </source>
</evidence>
<accession>A0A346XWC8</accession>
<dbReference type="InterPro" id="IPR011006">
    <property type="entry name" value="CheY-like_superfamily"/>
</dbReference>
<organism evidence="3 4">
    <name type="scientific">Euzebya pacifica</name>
    <dbReference type="NCBI Taxonomy" id="1608957"/>
    <lineage>
        <taxon>Bacteria</taxon>
        <taxon>Bacillati</taxon>
        <taxon>Actinomycetota</taxon>
        <taxon>Nitriliruptoria</taxon>
        <taxon>Euzebyales</taxon>
    </lineage>
</organism>
<keyword evidence="1" id="KW-0597">Phosphoprotein</keyword>
<sequence length="136" mass="14575">MAVMLWVEDSDSDELLMEFAAADTPLAGHYEVARSVPEALDAGIRGVRAGMPHQLVVVDLRLPGGSGWDVVAGLRDHAAAPRGYVVLTSSNDPVDIAQSEALGCAHVQKPYTLEDWRTLVDDLVDRLGDALPSDRA</sequence>
<dbReference type="EMBL" id="CP031165">
    <property type="protein sequence ID" value="AXV06525.1"/>
    <property type="molecule type" value="Genomic_DNA"/>
</dbReference>
<name>A0A346XWC8_9ACTN</name>
<feature type="modified residue" description="4-aspartylphosphate" evidence="1">
    <location>
        <position position="59"/>
    </location>
</feature>
<feature type="domain" description="Response regulatory" evidence="2">
    <location>
        <begin position="3"/>
        <end position="124"/>
    </location>
</feature>
<dbReference type="Proteomes" id="UP000264006">
    <property type="component" value="Chromosome"/>
</dbReference>
<dbReference type="InterPro" id="IPR001789">
    <property type="entry name" value="Sig_transdc_resp-reg_receiver"/>
</dbReference>
<dbReference type="RefSeq" id="WP_164710234.1">
    <property type="nucleotide sequence ID" value="NZ_CAXIBR010000041.1"/>
</dbReference>
<reference evidence="3 4" key="1">
    <citation type="submission" date="2018-09" db="EMBL/GenBank/DDBJ databases">
        <title>Complete genome sequence of Euzebya sp. DY32-46 isolated from seawater of Pacific Ocean.</title>
        <authorList>
            <person name="Xu L."/>
            <person name="Wu Y.-H."/>
            <person name="Xu X.-W."/>
        </authorList>
    </citation>
    <scope>NUCLEOTIDE SEQUENCE [LARGE SCALE GENOMIC DNA]</scope>
    <source>
        <strain evidence="3 4">DY32-46</strain>
    </source>
</reference>
<dbReference type="PROSITE" id="PS50110">
    <property type="entry name" value="RESPONSE_REGULATORY"/>
    <property type="match status" value="1"/>
</dbReference>
<dbReference type="GO" id="GO:0000160">
    <property type="term" value="P:phosphorelay signal transduction system"/>
    <property type="evidence" value="ECO:0007669"/>
    <property type="project" value="InterPro"/>
</dbReference>
<dbReference type="KEGG" id="euz:DVS28_a1834"/>
<dbReference type="AlphaFoldDB" id="A0A346XWC8"/>
<keyword evidence="4" id="KW-1185">Reference proteome</keyword>
<protein>
    <recommendedName>
        <fullName evidence="2">Response regulatory domain-containing protein</fullName>
    </recommendedName>
</protein>
<evidence type="ECO:0000313" key="4">
    <source>
        <dbReference type="Proteomes" id="UP000264006"/>
    </source>
</evidence>